<dbReference type="Proteomes" id="UP000055024">
    <property type="component" value="Unassembled WGS sequence"/>
</dbReference>
<proteinExistence type="predicted"/>
<dbReference type="InterPro" id="IPR051946">
    <property type="entry name" value="Intracell_Traff-Reg"/>
</dbReference>
<sequence>MVDLPRSELNDLNAHSTWFSGFYTVLHYQQVREVMKSDNDNDAVVDIIRTYLSLLNDEVHMAAQVGLILLKRNSELQHTNESLEKKLIEVNKELTELKHELQLKLSLLRALAEEEGDQLMNNPYGSLSYQDLQEKMRNLEEQNPKLQLEGKRHLKCSKIFIIELLSKRYRKHCSHSQFKIQNLSEQLSEGKEVCMQQQAFIESLQEEMEQLDLLNSKLREEKNELI</sequence>
<dbReference type="GO" id="GO:0006605">
    <property type="term" value="P:protein targeting"/>
    <property type="evidence" value="ECO:0007669"/>
    <property type="project" value="TreeGrafter"/>
</dbReference>
<comment type="caution">
    <text evidence="6">The sequence shown here is derived from an EMBL/GenBank/DDBJ whole genome shotgun (WGS) entry which is preliminary data.</text>
</comment>
<dbReference type="PANTHER" id="PTHR15751">
    <property type="entry name" value="TRAFFICKING KINESIN-BINDING PROTEIN"/>
    <property type="match status" value="1"/>
</dbReference>
<reference evidence="6 7" key="1">
    <citation type="submission" date="2015-01" db="EMBL/GenBank/DDBJ databases">
        <title>Evolution of Trichinella species and genotypes.</title>
        <authorList>
            <person name="Korhonen P.K."/>
            <person name="Edoardo P."/>
            <person name="Giuseppe L.R."/>
            <person name="Gasser R.B."/>
        </authorList>
    </citation>
    <scope>NUCLEOTIDE SEQUENCE [LARGE SCALE GENOMIC DNA]</scope>
    <source>
        <strain evidence="6">ISS1029</strain>
    </source>
</reference>
<evidence type="ECO:0000256" key="3">
    <source>
        <dbReference type="ARBA" id="ARBA00023128"/>
    </source>
</evidence>
<dbReference type="InterPro" id="IPR006933">
    <property type="entry name" value="HAP1_N"/>
</dbReference>
<dbReference type="GO" id="GO:0047496">
    <property type="term" value="P:vesicle transport along microtubule"/>
    <property type="evidence" value="ECO:0007669"/>
    <property type="project" value="TreeGrafter"/>
</dbReference>
<dbReference type="EMBL" id="JYDP01000279">
    <property type="protein sequence ID" value="KRZ01556.1"/>
    <property type="molecule type" value="Genomic_DNA"/>
</dbReference>
<keyword evidence="2 4" id="KW-0175">Coiled coil</keyword>
<evidence type="ECO:0000313" key="7">
    <source>
        <dbReference type="Proteomes" id="UP000055024"/>
    </source>
</evidence>
<dbReference type="SMART" id="SM01424">
    <property type="entry name" value="HAP1_N"/>
    <property type="match status" value="1"/>
</dbReference>
<dbReference type="Pfam" id="PF04849">
    <property type="entry name" value="HAP1_N"/>
    <property type="match status" value="1"/>
</dbReference>
<dbReference type="STRING" id="268475.A0A0V1GUP0"/>
<dbReference type="GO" id="GO:0048311">
    <property type="term" value="P:mitochondrion distribution"/>
    <property type="evidence" value="ECO:0007669"/>
    <property type="project" value="TreeGrafter"/>
</dbReference>
<dbReference type="AlphaFoldDB" id="A0A0V1GUP0"/>
<keyword evidence="3" id="KW-0496">Mitochondrion</keyword>
<feature type="coiled-coil region" evidence="4">
    <location>
        <begin position="73"/>
        <end position="149"/>
    </location>
</feature>
<evidence type="ECO:0000256" key="1">
    <source>
        <dbReference type="ARBA" id="ARBA00004173"/>
    </source>
</evidence>
<keyword evidence="7" id="KW-1185">Reference proteome</keyword>
<evidence type="ECO:0000259" key="5">
    <source>
        <dbReference type="SMART" id="SM01424"/>
    </source>
</evidence>
<dbReference type="PANTHER" id="PTHR15751:SF12">
    <property type="entry name" value="TRAFFICKING KINESIN-BINDING PROTEIN MILT"/>
    <property type="match status" value="1"/>
</dbReference>
<evidence type="ECO:0000256" key="4">
    <source>
        <dbReference type="SAM" id="Coils"/>
    </source>
</evidence>
<evidence type="ECO:0000256" key="2">
    <source>
        <dbReference type="ARBA" id="ARBA00023054"/>
    </source>
</evidence>
<organism evidence="6 7">
    <name type="scientific">Trichinella zimbabwensis</name>
    <dbReference type="NCBI Taxonomy" id="268475"/>
    <lineage>
        <taxon>Eukaryota</taxon>
        <taxon>Metazoa</taxon>
        <taxon>Ecdysozoa</taxon>
        <taxon>Nematoda</taxon>
        <taxon>Enoplea</taxon>
        <taxon>Dorylaimia</taxon>
        <taxon>Trichinellida</taxon>
        <taxon>Trichinellidae</taxon>
        <taxon>Trichinella</taxon>
    </lineage>
</organism>
<dbReference type="OrthoDB" id="5940147at2759"/>
<comment type="subcellular location">
    <subcellularLocation>
        <location evidence="1">Mitochondrion</location>
    </subcellularLocation>
</comment>
<dbReference type="GO" id="GO:0005739">
    <property type="term" value="C:mitochondrion"/>
    <property type="evidence" value="ECO:0007669"/>
    <property type="project" value="UniProtKB-SubCell"/>
</dbReference>
<accession>A0A0V1GUP0</accession>
<name>A0A0V1GUP0_9BILA</name>
<protein>
    <submittedName>
        <fullName evidence="6">Trafficking kinesin-binding protein 1</fullName>
    </submittedName>
</protein>
<evidence type="ECO:0000313" key="6">
    <source>
        <dbReference type="EMBL" id="KRZ01556.1"/>
    </source>
</evidence>
<dbReference type="GO" id="GO:0017022">
    <property type="term" value="F:myosin binding"/>
    <property type="evidence" value="ECO:0007669"/>
    <property type="project" value="TreeGrafter"/>
</dbReference>
<feature type="domain" description="HAP1 N-terminal" evidence="5">
    <location>
        <begin position="7"/>
        <end position="217"/>
    </location>
</feature>
<gene>
    <name evidence="6" type="primary">pro-pol</name>
    <name evidence="6" type="ORF">T11_17920</name>
</gene>
<dbReference type="GO" id="GO:0031410">
    <property type="term" value="C:cytoplasmic vesicle"/>
    <property type="evidence" value="ECO:0007669"/>
    <property type="project" value="TreeGrafter"/>
</dbReference>